<evidence type="ECO:0000313" key="6">
    <source>
        <dbReference type="EMBL" id="MFJ3044478.1"/>
    </source>
</evidence>
<comment type="similarity">
    <text evidence="2">Belongs to the bacterial solute-binding protein SsuA/TauA family.</text>
</comment>
<evidence type="ECO:0000259" key="5">
    <source>
        <dbReference type="SMART" id="SM00062"/>
    </source>
</evidence>
<dbReference type="InterPro" id="IPR006311">
    <property type="entry name" value="TAT_signal"/>
</dbReference>
<dbReference type="PANTHER" id="PTHR30024">
    <property type="entry name" value="ALIPHATIC SULFONATES-BINDING PROTEIN-RELATED"/>
    <property type="match status" value="1"/>
</dbReference>
<dbReference type="InterPro" id="IPR010067">
    <property type="entry name" value="ABC_SsuA_sub-bd"/>
</dbReference>
<sequence length="328" mass="35250">MSKHTSPDLARRHLLQAGAAIAAAALAPSLLAQNSNRAIRIGYQKSSTLLTIIKANGSLEKLLAPGGAKISWHEFSSGLPLLEALNVGGVDLSADVADTVPVFAQAAGARLTYLAQESPSPSAQAIVVRADSPIRGVAELKRKKIAVTKAAGVHYLLIATLEKAGLKFSDVEAAYLSPADGRAAFERGSVDAWVTWDPFLSGVQRQSQVRVLSDGRGIADYQRYYLASTPFADANPDVLRAVFDELQKTGQWVKRHPKEAAAFLAPLWGLDTDTIELANSRRSYEVRAVKLEALGEQQRIADTFFSAGLLPKKVNTADVAIWKPERLG</sequence>
<gene>
    <name evidence="6" type="ORF">ACIPEN_01490</name>
</gene>
<evidence type="ECO:0000313" key="7">
    <source>
        <dbReference type="Proteomes" id="UP001617427"/>
    </source>
</evidence>
<dbReference type="InterPro" id="IPR015168">
    <property type="entry name" value="SsuA/THI5"/>
</dbReference>
<accession>A0ABW8EVY2</accession>
<protein>
    <submittedName>
        <fullName evidence="6">Aliphatic sulfonate ABC transporter substrate-binding protein</fullName>
    </submittedName>
</protein>
<dbReference type="Proteomes" id="UP001617427">
    <property type="component" value="Unassembled WGS sequence"/>
</dbReference>
<dbReference type="PANTHER" id="PTHR30024:SF42">
    <property type="entry name" value="ALIPHATIC SULFONATES-BINDING PROTEIN-RELATED"/>
    <property type="match status" value="1"/>
</dbReference>
<reference evidence="6 7" key="1">
    <citation type="submission" date="2024-10" db="EMBL/GenBank/DDBJ databases">
        <title>The Natural Products Discovery Center: Release of the First 8490 Sequenced Strains for Exploring Actinobacteria Biosynthetic Diversity.</title>
        <authorList>
            <person name="Kalkreuter E."/>
            <person name="Kautsar S.A."/>
            <person name="Yang D."/>
            <person name="Bader C.D."/>
            <person name="Teijaro C.N."/>
            <person name="Fluegel L."/>
            <person name="Davis C.M."/>
            <person name="Simpson J.R."/>
            <person name="Lauterbach L."/>
            <person name="Steele A.D."/>
            <person name="Gui C."/>
            <person name="Meng S."/>
            <person name="Li G."/>
            <person name="Viehrig K."/>
            <person name="Ye F."/>
            <person name="Su P."/>
            <person name="Kiefer A.F."/>
            <person name="Nichols A."/>
            <person name="Cepeda A.J."/>
            <person name="Yan W."/>
            <person name="Fan B."/>
            <person name="Jiang Y."/>
            <person name="Adhikari A."/>
            <person name="Zheng C.-J."/>
            <person name="Schuster L."/>
            <person name="Cowan T.M."/>
            <person name="Smanski M.J."/>
            <person name="Chevrette M.G."/>
            <person name="De Carvalho L.P.S."/>
            <person name="Shen B."/>
        </authorList>
    </citation>
    <scope>NUCLEOTIDE SEQUENCE [LARGE SCALE GENOMIC DNA]</scope>
    <source>
        <strain evidence="6 7">NPDC087045</strain>
    </source>
</reference>
<evidence type="ECO:0000256" key="4">
    <source>
        <dbReference type="ARBA" id="ARBA00022729"/>
    </source>
</evidence>
<keyword evidence="3" id="KW-0813">Transport</keyword>
<keyword evidence="4" id="KW-0732">Signal</keyword>
<dbReference type="SMART" id="SM00062">
    <property type="entry name" value="PBPb"/>
    <property type="match status" value="1"/>
</dbReference>
<proteinExistence type="inferred from homology"/>
<dbReference type="Gene3D" id="3.40.190.10">
    <property type="entry name" value="Periplasmic binding protein-like II"/>
    <property type="match status" value="2"/>
</dbReference>
<comment type="subcellular location">
    <subcellularLocation>
        <location evidence="1">Periplasm</location>
    </subcellularLocation>
</comment>
<name>A0ABW8EVY2_9BURK</name>
<evidence type="ECO:0000256" key="1">
    <source>
        <dbReference type="ARBA" id="ARBA00004418"/>
    </source>
</evidence>
<dbReference type="SUPFAM" id="SSF53850">
    <property type="entry name" value="Periplasmic binding protein-like II"/>
    <property type="match status" value="1"/>
</dbReference>
<dbReference type="RefSeq" id="WP_402698059.1">
    <property type="nucleotide sequence ID" value="NZ_JBIUZV010000001.1"/>
</dbReference>
<organism evidence="6 7">
    <name type="scientific">Herbaspirillum chlorophenolicum</name>
    <dbReference type="NCBI Taxonomy" id="211589"/>
    <lineage>
        <taxon>Bacteria</taxon>
        <taxon>Pseudomonadati</taxon>
        <taxon>Pseudomonadota</taxon>
        <taxon>Betaproteobacteria</taxon>
        <taxon>Burkholderiales</taxon>
        <taxon>Oxalobacteraceae</taxon>
        <taxon>Herbaspirillum</taxon>
    </lineage>
</organism>
<dbReference type="PROSITE" id="PS51318">
    <property type="entry name" value="TAT"/>
    <property type="match status" value="1"/>
</dbReference>
<dbReference type="Pfam" id="PF09084">
    <property type="entry name" value="NMT1"/>
    <property type="match status" value="1"/>
</dbReference>
<evidence type="ECO:0000256" key="3">
    <source>
        <dbReference type="ARBA" id="ARBA00022448"/>
    </source>
</evidence>
<evidence type="ECO:0000256" key="2">
    <source>
        <dbReference type="ARBA" id="ARBA00010742"/>
    </source>
</evidence>
<dbReference type="InterPro" id="IPR001638">
    <property type="entry name" value="Solute-binding_3/MltF_N"/>
</dbReference>
<keyword evidence="7" id="KW-1185">Reference proteome</keyword>
<dbReference type="EMBL" id="JBIUZV010000001">
    <property type="protein sequence ID" value="MFJ3044478.1"/>
    <property type="molecule type" value="Genomic_DNA"/>
</dbReference>
<comment type="caution">
    <text evidence="6">The sequence shown here is derived from an EMBL/GenBank/DDBJ whole genome shotgun (WGS) entry which is preliminary data.</text>
</comment>
<feature type="domain" description="Solute-binding protein family 3/N-terminal" evidence="5">
    <location>
        <begin position="38"/>
        <end position="256"/>
    </location>
</feature>
<dbReference type="NCBIfam" id="TIGR01728">
    <property type="entry name" value="SsuA_fam"/>
    <property type="match status" value="1"/>
</dbReference>